<evidence type="ECO:0000256" key="1">
    <source>
        <dbReference type="ARBA" id="ARBA00022448"/>
    </source>
</evidence>
<comment type="caution">
    <text evidence="6">The sequence shown here is derived from an EMBL/GenBank/DDBJ whole genome shotgun (WGS) entry which is preliminary data.</text>
</comment>
<protein>
    <submittedName>
        <fullName evidence="6">Lipoprotein-releasing system ATP-binding protein LolD</fullName>
    </submittedName>
</protein>
<dbReference type="PROSITE" id="PS50893">
    <property type="entry name" value="ABC_TRANSPORTER_2"/>
    <property type="match status" value="1"/>
</dbReference>
<name>A0A7V8JPK9_9BURK</name>
<accession>A0A7V8JPK9</accession>
<dbReference type="Proteomes" id="UP000461670">
    <property type="component" value="Unassembled WGS sequence"/>
</dbReference>
<dbReference type="InterPro" id="IPR027417">
    <property type="entry name" value="P-loop_NTPase"/>
</dbReference>
<dbReference type="GO" id="GO:0022857">
    <property type="term" value="F:transmembrane transporter activity"/>
    <property type="evidence" value="ECO:0007669"/>
    <property type="project" value="TreeGrafter"/>
</dbReference>
<dbReference type="Gene3D" id="3.40.50.300">
    <property type="entry name" value="P-loop containing nucleotide triphosphate hydrolases"/>
    <property type="match status" value="1"/>
</dbReference>
<dbReference type="PANTHER" id="PTHR24220:SF685">
    <property type="entry name" value="ABC TRANSPORTER RELATED"/>
    <property type="match status" value="1"/>
</dbReference>
<gene>
    <name evidence="6" type="primary">lolD_2</name>
    <name evidence="6" type="ORF">GAK30_02869</name>
</gene>
<dbReference type="Pfam" id="PF00005">
    <property type="entry name" value="ABC_tran"/>
    <property type="match status" value="1"/>
</dbReference>
<keyword evidence="6" id="KW-0449">Lipoprotein</keyword>
<keyword evidence="3" id="KW-0547">Nucleotide-binding</keyword>
<dbReference type="AlphaFoldDB" id="A0A7V8JPK9"/>
<dbReference type="PANTHER" id="PTHR24220">
    <property type="entry name" value="IMPORT ATP-BINDING PROTEIN"/>
    <property type="match status" value="1"/>
</dbReference>
<evidence type="ECO:0000313" key="6">
    <source>
        <dbReference type="EMBL" id="KAF1019848.1"/>
    </source>
</evidence>
<sequence>MNTSAHAPVLQARGLTKHYGDRPVFTHIELTLHAGEFLAVLGPSGSGKSTLLNCLAGLDTWQAGDITLAGQSLATLGDDARALLRRHALGFVFQAFHVLPHLSVAQNLAVPLLLLGEKPESPHRRWEADSRIAAMLDAVGLHGYAARMPAELSGGQLQRVAIARALIHRPRVLLADEPTGNLDTQTADRVMALLREQTRLHGTALVLVTHAEAAAASADQVLRMG</sequence>
<dbReference type="InterPro" id="IPR003593">
    <property type="entry name" value="AAA+_ATPase"/>
</dbReference>
<dbReference type="GO" id="GO:0016887">
    <property type="term" value="F:ATP hydrolysis activity"/>
    <property type="evidence" value="ECO:0007669"/>
    <property type="project" value="InterPro"/>
</dbReference>
<evidence type="ECO:0000256" key="2">
    <source>
        <dbReference type="ARBA" id="ARBA00022475"/>
    </source>
</evidence>
<dbReference type="GO" id="GO:0005524">
    <property type="term" value="F:ATP binding"/>
    <property type="evidence" value="ECO:0007669"/>
    <property type="project" value="UniProtKB-KW"/>
</dbReference>
<evidence type="ECO:0000259" key="5">
    <source>
        <dbReference type="PROSITE" id="PS50893"/>
    </source>
</evidence>
<evidence type="ECO:0000313" key="7">
    <source>
        <dbReference type="Proteomes" id="UP000461670"/>
    </source>
</evidence>
<organism evidence="6 7">
    <name type="scientific">Paracidovorax wautersii</name>
    <dbReference type="NCBI Taxonomy" id="1177982"/>
    <lineage>
        <taxon>Bacteria</taxon>
        <taxon>Pseudomonadati</taxon>
        <taxon>Pseudomonadota</taxon>
        <taxon>Betaproteobacteria</taxon>
        <taxon>Burkholderiales</taxon>
        <taxon>Comamonadaceae</taxon>
        <taxon>Paracidovorax</taxon>
    </lineage>
</organism>
<dbReference type="InterPro" id="IPR003439">
    <property type="entry name" value="ABC_transporter-like_ATP-bd"/>
</dbReference>
<dbReference type="EMBL" id="WNDQ01000046">
    <property type="protein sequence ID" value="KAF1019848.1"/>
    <property type="molecule type" value="Genomic_DNA"/>
</dbReference>
<dbReference type="GO" id="GO:0005886">
    <property type="term" value="C:plasma membrane"/>
    <property type="evidence" value="ECO:0007669"/>
    <property type="project" value="TreeGrafter"/>
</dbReference>
<dbReference type="CDD" id="cd03255">
    <property type="entry name" value="ABC_MJ0796_LolCDE_FtsE"/>
    <property type="match status" value="1"/>
</dbReference>
<keyword evidence="4 6" id="KW-0067">ATP-binding</keyword>
<dbReference type="SUPFAM" id="SSF52540">
    <property type="entry name" value="P-loop containing nucleoside triphosphate hydrolases"/>
    <property type="match status" value="1"/>
</dbReference>
<dbReference type="InterPro" id="IPR017871">
    <property type="entry name" value="ABC_transporter-like_CS"/>
</dbReference>
<evidence type="ECO:0000256" key="3">
    <source>
        <dbReference type="ARBA" id="ARBA00022741"/>
    </source>
</evidence>
<dbReference type="InterPro" id="IPR015854">
    <property type="entry name" value="ABC_transpr_LolD-like"/>
</dbReference>
<dbReference type="PROSITE" id="PS00211">
    <property type="entry name" value="ABC_TRANSPORTER_1"/>
    <property type="match status" value="1"/>
</dbReference>
<evidence type="ECO:0000256" key="4">
    <source>
        <dbReference type="ARBA" id="ARBA00022840"/>
    </source>
</evidence>
<keyword evidence="2" id="KW-1003">Cell membrane</keyword>
<feature type="domain" description="ABC transporter" evidence="5">
    <location>
        <begin position="10"/>
        <end position="225"/>
    </location>
</feature>
<dbReference type="SMART" id="SM00382">
    <property type="entry name" value="AAA"/>
    <property type="match status" value="1"/>
</dbReference>
<proteinExistence type="predicted"/>
<reference evidence="7" key="1">
    <citation type="journal article" date="2020" name="MBio">
        <title>Horizontal gene transfer to a defensive symbiont with a reduced genome amongst a multipartite beetle microbiome.</title>
        <authorList>
            <person name="Waterworth S.C."/>
            <person name="Florez L.V."/>
            <person name="Rees E.R."/>
            <person name="Hertweck C."/>
            <person name="Kaltenpoth M."/>
            <person name="Kwan J.C."/>
        </authorList>
    </citation>
    <scope>NUCLEOTIDE SEQUENCE [LARGE SCALE GENOMIC DNA]</scope>
</reference>
<dbReference type="InterPro" id="IPR017911">
    <property type="entry name" value="MacB-like_ATP-bd"/>
</dbReference>
<keyword evidence="1" id="KW-0813">Transport</keyword>
<keyword evidence="2" id="KW-0472">Membrane</keyword>